<evidence type="ECO:0000313" key="1">
    <source>
        <dbReference type="EMBL" id="SEW25417.1"/>
    </source>
</evidence>
<dbReference type="RefSeq" id="WP_091430974.1">
    <property type="nucleotide sequence ID" value="NZ_FOJB01000001.1"/>
</dbReference>
<accession>A0A1I0QEB1</accession>
<dbReference type="OrthoDB" id="5918880at2"/>
<dbReference type="STRING" id="1173584.SAMN05444851_2481"/>
<keyword evidence="2" id="KW-1185">Reference proteome</keyword>
<dbReference type="AlphaFoldDB" id="A0A1I0QEB1"/>
<evidence type="ECO:0000313" key="2">
    <source>
        <dbReference type="Proteomes" id="UP000199650"/>
    </source>
</evidence>
<proteinExistence type="predicted"/>
<dbReference type="Pfam" id="PF10649">
    <property type="entry name" value="DUF2478"/>
    <property type="match status" value="1"/>
</dbReference>
<organism evidence="1 2">
    <name type="scientific">Aliiroseovarius sediminilitoris</name>
    <dbReference type="NCBI Taxonomy" id="1173584"/>
    <lineage>
        <taxon>Bacteria</taxon>
        <taxon>Pseudomonadati</taxon>
        <taxon>Pseudomonadota</taxon>
        <taxon>Alphaproteobacteria</taxon>
        <taxon>Rhodobacterales</taxon>
        <taxon>Paracoccaceae</taxon>
        <taxon>Aliiroseovarius</taxon>
    </lineage>
</organism>
<evidence type="ECO:0008006" key="3">
    <source>
        <dbReference type="Google" id="ProtNLM"/>
    </source>
</evidence>
<name>A0A1I0QEB1_9RHOB</name>
<reference evidence="1 2" key="1">
    <citation type="submission" date="2016-10" db="EMBL/GenBank/DDBJ databases">
        <authorList>
            <person name="de Groot N.N."/>
        </authorList>
    </citation>
    <scope>NUCLEOTIDE SEQUENCE [LARGE SCALE GENOMIC DNA]</scope>
    <source>
        <strain evidence="1 2">DSM 29439</strain>
    </source>
</reference>
<dbReference type="InterPro" id="IPR018912">
    <property type="entry name" value="DUF2478"/>
</dbReference>
<dbReference type="Proteomes" id="UP000199650">
    <property type="component" value="Unassembled WGS sequence"/>
</dbReference>
<dbReference type="EMBL" id="FOJB01000001">
    <property type="protein sequence ID" value="SEW25417.1"/>
    <property type="molecule type" value="Genomic_DNA"/>
</dbReference>
<gene>
    <name evidence="1" type="ORF">SAMN05444851_2481</name>
</gene>
<sequence>MNIAFIRVQSRGGADNTLRAIAATLGGQGRRLIGVLPEPCVAADRHACDMDLINLATGARLNISQKLGGGSTGCRLDGSAIETAAMAVGRDLADSCIAPDLLILNRFGKQEATGRGFHPVIVSALERDVPVIVGVNDMNRPAFESFSAGLAAELADSSVAVLDWLGSSPRPVAA</sequence>
<protein>
    <recommendedName>
        <fullName evidence="3">Nucleoside-triphosphatase THEP1</fullName>
    </recommendedName>
</protein>